<keyword evidence="2" id="KW-0238">DNA-binding</keyword>
<evidence type="ECO:0000259" key="4">
    <source>
        <dbReference type="PROSITE" id="PS01124"/>
    </source>
</evidence>
<dbReference type="RefSeq" id="WP_267282721.1">
    <property type="nucleotide sequence ID" value="NZ_JAOVZV010000021.1"/>
</dbReference>
<evidence type="ECO:0000256" key="3">
    <source>
        <dbReference type="ARBA" id="ARBA00023163"/>
    </source>
</evidence>
<keyword evidence="1" id="KW-0805">Transcription regulation</keyword>
<dbReference type="PANTHER" id="PTHR43280">
    <property type="entry name" value="ARAC-FAMILY TRANSCRIPTIONAL REGULATOR"/>
    <property type="match status" value="1"/>
</dbReference>
<dbReference type="PROSITE" id="PS01124">
    <property type="entry name" value="HTH_ARAC_FAMILY_2"/>
    <property type="match status" value="1"/>
</dbReference>
<dbReference type="SUPFAM" id="SSF51215">
    <property type="entry name" value="Regulatory protein AraC"/>
    <property type="match status" value="1"/>
</dbReference>
<dbReference type="SUPFAM" id="SSF46689">
    <property type="entry name" value="Homeodomain-like"/>
    <property type="match status" value="1"/>
</dbReference>
<keyword evidence="3" id="KW-0804">Transcription</keyword>
<dbReference type="EMBL" id="JAOVZV010000021">
    <property type="protein sequence ID" value="MCX8534268.1"/>
    <property type="molecule type" value="Genomic_DNA"/>
</dbReference>
<gene>
    <name evidence="5" type="ORF">OEA66_18110</name>
</gene>
<dbReference type="PANTHER" id="PTHR43280:SF32">
    <property type="entry name" value="TRANSCRIPTIONAL REGULATORY PROTEIN"/>
    <property type="match status" value="1"/>
</dbReference>
<evidence type="ECO:0000313" key="6">
    <source>
        <dbReference type="Proteomes" id="UP001070176"/>
    </source>
</evidence>
<dbReference type="InterPro" id="IPR009057">
    <property type="entry name" value="Homeodomain-like_sf"/>
</dbReference>
<protein>
    <submittedName>
        <fullName evidence="5">AraC family transcriptional regulator</fullName>
    </submittedName>
</protein>
<dbReference type="Pfam" id="PF12833">
    <property type="entry name" value="HTH_18"/>
    <property type="match status" value="1"/>
</dbReference>
<feature type="domain" description="HTH araC/xylS-type" evidence="4">
    <location>
        <begin position="183"/>
        <end position="281"/>
    </location>
</feature>
<dbReference type="Pfam" id="PF02311">
    <property type="entry name" value="AraC_binding"/>
    <property type="match status" value="1"/>
</dbReference>
<keyword evidence="6" id="KW-1185">Reference proteome</keyword>
<evidence type="ECO:0000313" key="5">
    <source>
        <dbReference type="EMBL" id="MCX8534268.1"/>
    </source>
</evidence>
<dbReference type="Gene3D" id="1.10.10.60">
    <property type="entry name" value="Homeodomain-like"/>
    <property type="match status" value="1"/>
</dbReference>
<accession>A0ABT3Y7X8</accession>
<dbReference type="InterPro" id="IPR037923">
    <property type="entry name" value="HTH-like"/>
</dbReference>
<dbReference type="InterPro" id="IPR018060">
    <property type="entry name" value="HTH_AraC"/>
</dbReference>
<comment type="caution">
    <text evidence="5">The sequence shown here is derived from an EMBL/GenBank/DDBJ whole genome shotgun (WGS) entry which is preliminary data.</text>
</comment>
<dbReference type="SMART" id="SM00342">
    <property type="entry name" value="HTH_ARAC"/>
    <property type="match status" value="1"/>
</dbReference>
<name>A0ABT3Y7X8_9FLAO</name>
<reference evidence="5" key="1">
    <citation type="submission" date="2022-10" db="EMBL/GenBank/DDBJ databases">
        <title>Chryseobacterium sp. nov., a novel bacterial species.</title>
        <authorList>
            <person name="Cao Y."/>
        </authorList>
    </citation>
    <scope>NUCLEOTIDE SEQUENCE</scope>
    <source>
        <strain evidence="5">KC 927</strain>
    </source>
</reference>
<dbReference type="Proteomes" id="UP001070176">
    <property type="component" value="Unassembled WGS sequence"/>
</dbReference>
<evidence type="ECO:0000256" key="1">
    <source>
        <dbReference type="ARBA" id="ARBA00023015"/>
    </source>
</evidence>
<dbReference type="InterPro" id="IPR003313">
    <property type="entry name" value="AraC-bd"/>
</dbReference>
<sequence>MPEKSKSIPLNTFPLNIGSGIIISKFTVADLEFDKIREAHRDDYHIFFLLEQGNGIFEIDFRRFEINSQSITYIQPYQVHRGLSLEEGLFTVLLISSESLNPEYLSLLKEIAPTYPLQLDAVNFSTATKMGNLSAMIFERQNEKLHNTILKDICNSLVGFIISQFLLESHKAENSSRSEVISKNFKLLLDQHFIHTKSPSEFASKMNISTVYLNECVKRATGQTVSYHIHQRIILEAKRLLFHSSKSVKEIATELGYDDYPYFSRLFTKITGMTALTFRSKNLE</sequence>
<evidence type="ECO:0000256" key="2">
    <source>
        <dbReference type="ARBA" id="ARBA00023125"/>
    </source>
</evidence>
<organism evidence="5 6">
    <name type="scientific">Chryseobacterium luquanense</name>
    <dbReference type="NCBI Taxonomy" id="2983766"/>
    <lineage>
        <taxon>Bacteria</taxon>
        <taxon>Pseudomonadati</taxon>
        <taxon>Bacteroidota</taxon>
        <taxon>Flavobacteriia</taxon>
        <taxon>Flavobacteriales</taxon>
        <taxon>Weeksellaceae</taxon>
        <taxon>Chryseobacterium group</taxon>
        <taxon>Chryseobacterium</taxon>
    </lineage>
</organism>
<proteinExistence type="predicted"/>